<evidence type="ECO:0000313" key="2">
    <source>
        <dbReference type="Proteomes" id="UP001150907"/>
    </source>
</evidence>
<protein>
    <submittedName>
        <fullName evidence="1">Uncharacterized protein</fullName>
    </submittedName>
</protein>
<keyword evidence="2" id="KW-1185">Reference proteome</keyword>
<dbReference type="AlphaFoldDB" id="A0A9W8BGB1"/>
<dbReference type="EMBL" id="JANBQF010000080">
    <property type="protein sequence ID" value="KAJ2005930.1"/>
    <property type="molecule type" value="Genomic_DNA"/>
</dbReference>
<gene>
    <name evidence="1" type="ORF">H4R26_001685</name>
</gene>
<dbReference type="OrthoDB" id="5546394at2759"/>
<dbReference type="Proteomes" id="UP001150907">
    <property type="component" value="Unassembled WGS sequence"/>
</dbReference>
<reference evidence="1" key="1">
    <citation type="submission" date="2022-07" db="EMBL/GenBank/DDBJ databases">
        <title>Phylogenomic reconstructions and comparative analyses of Kickxellomycotina fungi.</title>
        <authorList>
            <person name="Reynolds N.K."/>
            <person name="Stajich J.E."/>
            <person name="Barry K."/>
            <person name="Grigoriev I.V."/>
            <person name="Crous P."/>
            <person name="Smith M.E."/>
        </authorList>
    </citation>
    <scope>NUCLEOTIDE SEQUENCE</scope>
    <source>
        <strain evidence="1">IMI 214461</strain>
    </source>
</reference>
<proteinExistence type="predicted"/>
<organism evidence="1 2">
    <name type="scientific">Coemansia thaxteri</name>
    <dbReference type="NCBI Taxonomy" id="2663907"/>
    <lineage>
        <taxon>Eukaryota</taxon>
        <taxon>Fungi</taxon>
        <taxon>Fungi incertae sedis</taxon>
        <taxon>Zoopagomycota</taxon>
        <taxon>Kickxellomycotina</taxon>
        <taxon>Kickxellomycetes</taxon>
        <taxon>Kickxellales</taxon>
        <taxon>Kickxellaceae</taxon>
        <taxon>Coemansia</taxon>
    </lineage>
</organism>
<comment type="caution">
    <text evidence="1">The sequence shown here is derived from an EMBL/GenBank/DDBJ whole genome shotgun (WGS) entry which is preliminary data.</text>
</comment>
<sequence>MDLDSESESVICSFSYWPRHMMAPDHGLFYLVKVLSLELDVADVLSGNAVTMLSRAQCNVFVFSRVRTLTFSFALSPSSIYDDDSSSQVEANIVAFVDRIKRLVPKVTKVSTTFNYPSESSATAFRYSGNLATRLYQLAPHIDYIDYTSAPPVVLNVDTIHNLVGMCIHTNKDNDVQCLQLARLNSQTLQSLNIDVCAGIDLNGLIRDDSGEYVVYSCLRMLSLHITTLGSLSQRPVSAGVVPFPVLRRLKMSCDFYPFGDDTLFLGNAATLEYLSVTLSTDLLDMFARHNVFTPTSHPRLRSVSVSPGPEYLPYETDISGSAFVKGALSIAQAPALQICGFGSAGELAPELPQFGGHAHIRTLLPPEASVDNIPGWVVSNYAHAGKQFRRWHIADIDWPWDCDGSLNEGVPTTILLLGLMR</sequence>
<name>A0A9W8BGB1_9FUNG</name>
<evidence type="ECO:0000313" key="1">
    <source>
        <dbReference type="EMBL" id="KAJ2005930.1"/>
    </source>
</evidence>
<accession>A0A9W8BGB1</accession>